<evidence type="ECO:0000256" key="10">
    <source>
        <dbReference type="SAM" id="SignalP"/>
    </source>
</evidence>
<keyword evidence="6" id="KW-1015">Disulfide bond</keyword>
<feature type="domain" description="Gnk2-homologous" evidence="11">
    <location>
        <begin position="145"/>
        <end position="244"/>
    </location>
</feature>
<dbReference type="GO" id="GO:0005886">
    <property type="term" value="C:plasma membrane"/>
    <property type="evidence" value="ECO:0007669"/>
    <property type="project" value="UniProtKB-SubCell"/>
</dbReference>
<keyword evidence="4" id="KW-0677">Repeat</keyword>
<keyword evidence="9" id="KW-1133">Transmembrane helix</keyword>
<dbReference type="CDD" id="cd23509">
    <property type="entry name" value="Gnk2-like"/>
    <property type="match status" value="2"/>
</dbReference>
<keyword evidence="9" id="KW-0472">Membrane</keyword>
<proteinExistence type="inferred from homology"/>
<evidence type="ECO:0000313" key="13">
    <source>
        <dbReference type="RefSeq" id="XP_029120151.1"/>
    </source>
</evidence>
<sequence length="303" mass="32412">MLTSMSLKKPYRPFPSFLFCFFVFLYPIHQAKAANFIYASCSPSKFQPGTPFQTNLISLLTSVAAVASHSQATAYNSFATGTDSASPPGAAVYGLYQCQNDLKADECSACVQSAVGQLNLACPDSYAASLQRDGCFVRYSNENFLGRADTSLVYRKCSSSTSNEEEFFRRRDEVLADLQTGAGFRVSSSGTVQGCAQCIGDLSSADCTACLAQAVEQLKNSCGSATSTDVYLAQCYAKYWTSGYYSRCTAADPNGGNGKTIALVVGILVGVALFMVFLSSITKGCKSPHLPSPIFIPWISVPN</sequence>
<keyword evidence="12" id="KW-1185">Reference proteome</keyword>
<dbReference type="InterPro" id="IPR038408">
    <property type="entry name" value="GNK2_sf"/>
</dbReference>
<dbReference type="InterPro" id="IPR002902">
    <property type="entry name" value="GNK2"/>
</dbReference>
<dbReference type="PANTHER" id="PTHR32080:SF2">
    <property type="entry name" value="PLASMODESMATA-LOCATED PROTEIN 8"/>
    <property type="match status" value="1"/>
</dbReference>
<feature type="transmembrane region" description="Helical" evidence="9">
    <location>
        <begin position="261"/>
        <end position="281"/>
    </location>
</feature>
<evidence type="ECO:0000256" key="6">
    <source>
        <dbReference type="ARBA" id="ARBA00023157"/>
    </source>
</evidence>
<dbReference type="InterPro" id="IPR051378">
    <property type="entry name" value="Cell2Cell_Antifungal"/>
</dbReference>
<dbReference type="RefSeq" id="XP_029120151.1">
    <property type="nucleotide sequence ID" value="XM_029264318.1"/>
</dbReference>
<dbReference type="GeneID" id="105043599"/>
<dbReference type="OrthoDB" id="1097929at2759"/>
<evidence type="ECO:0000313" key="12">
    <source>
        <dbReference type="Proteomes" id="UP000504607"/>
    </source>
</evidence>
<keyword evidence="5" id="KW-0965">Cell junction</keyword>
<evidence type="ECO:0000256" key="7">
    <source>
        <dbReference type="ARBA" id="ARBA00024184"/>
    </source>
</evidence>
<feature type="signal peptide" evidence="10">
    <location>
        <begin position="1"/>
        <end position="33"/>
    </location>
</feature>
<keyword evidence="9" id="KW-0812">Transmembrane</keyword>
<evidence type="ECO:0000256" key="8">
    <source>
        <dbReference type="ARBA" id="ARBA00038393"/>
    </source>
</evidence>
<comment type="similarity">
    <text evidence="8">Belongs to the cysteine-rich repeat secretory protein family. Plasmodesmata-located proteins (PDLD) subfamily.</text>
</comment>
<protein>
    <submittedName>
        <fullName evidence="13">Plasmodesmata-located protein 8</fullName>
    </submittedName>
</protein>
<dbReference type="KEGG" id="egu:105043599"/>
<evidence type="ECO:0000256" key="1">
    <source>
        <dbReference type="ARBA" id="ARBA00004251"/>
    </source>
</evidence>
<dbReference type="AlphaFoldDB" id="A0A8N4F4G2"/>
<feature type="chain" id="PRO_5035444306" evidence="10">
    <location>
        <begin position="34"/>
        <end position="303"/>
    </location>
</feature>
<dbReference type="PANTHER" id="PTHR32080">
    <property type="entry name" value="ANTIFUNGAL PROTEIN GINKBILOBIN-2-LIKE"/>
    <property type="match status" value="1"/>
</dbReference>
<evidence type="ECO:0000256" key="3">
    <source>
        <dbReference type="ARBA" id="ARBA00022729"/>
    </source>
</evidence>
<keyword evidence="3 10" id="KW-0732">Signal</keyword>
<evidence type="ECO:0000259" key="11">
    <source>
        <dbReference type="PROSITE" id="PS51473"/>
    </source>
</evidence>
<feature type="domain" description="Gnk2-homologous" evidence="11">
    <location>
        <begin position="34"/>
        <end position="144"/>
    </location>
</feature>
<dbReference type="PROSITE" id="PS51473">
    <property type="entry name" value="GNK2"/>
    <property type="match status" value="2"/>
</dbReference>
<dbReference type="Pfam" id="PF01657">
    <property type="entry name" value="Stress-antifung"/>
    <property type="match status" value="2"/>
</dbReference>
<evidence type="ECO:0000256" key="5">
    <source>
        <dbReference type="ARBA" id="ARBA00022949"/>
    </source>
</evidence>
<reference evidence="13" key="1">
    <citation type="submission" date="2025-08" db="UniProtKB">
        <authorList>
            <consortium name="RefSeq"/>
        </authorList>
    </citation>
    <scope>IDENTIFICATION</scope>
</reference>
<name>A0A8N4F4G2_ELAGV</name>
<accession>A0A8N4F4G2</accession>
<keyword evidence="2" id="KW-0945">Host-virus interaction</keyword>
<comment type="subcellular location">
    <subcellularLocation>
        <location evidence="7">Cell junction</location>
        <location evidence="7">Plasmodesma</location>
    </subcellularLocation>
    <subcellularLocation>
        <location evidence="1">Cell membrane</location>
        <topology evidence="1">Single-pass type I membrane protein</topology>
    </subcellularLocation>
</comment>
<organism evidence="12 13">
    <name type="scientific">Elaeis guineensis var. tenera</name>
    <name type="common">Oil palm</name>
    <dbReference type="NCBI Taxonomy" id="51953"/>
    <lineage>
        <taxon>Eukaryota</taxon>
        <taxon>Viridiplantae</taxon>
        <taxon>Streptophyta</taxon>
        <taxon>Embryophyta</taxon>
        <taxon>Tracheophyta</taxon>
        <taxon>Spermatophyta</taxon>
        <taxon>Magnoliopsida</taxon>
        <taxon>Liliopsida</taxon>
        <taxon>Arecaceae</taxon>
        <taxon>Arecoideae</taxon>
        <taxon>Cocoseae</taxon>
        <taxon>Elaeidinae</taxon>
        <taxon>Elaeis</taxon>
    </lineage>
</organism>
<dbReference type="FunFam" id="3.30.430.20:FF:000011">
    <property type="entry name" value="Cysteine-rich repeat secretory protein 15"/>
    <property type="match status" value="1"/>
</dbReference>
<evidence type="ECO:0000256" key="2">
    <source>
        <dbReference type="ARBA" id="ARBA00022581"/>
    </source>
</evidence>
<evidence type="ECO:0000256" key="4">
    <source>
        <dbReference type="ARBA" id="ARBA00022737"/>
    </source>
</evidence>
<dbReference type="GO" id="GO:0009506">
    <property type="term" value="C:plasmodesma"/>
    <property type="evidence" value="ECO:0007669"/>
    <property type="project" value="UniProtKB-SubCell"/>
</dbReference>
<dbReference type="Proteomes" id="UP000504607">
    <property type="component" value="Chromosome 4"/>
</dbReference>
<gene>
    <name evidence="13" type="primary">LOC105043599</name>
</gene>
<dbReference type="Gene3D" id="3.30.430.20">
    <property type="entry name" value="Gnk2 domain, C-X8-C-X2-C motif"/>
    <property type="match status" value="2"/>
</dbReference>
<evidence type="ECO:0000256" key="9">
    <source>
        <dbReference type="SAM" id="Phobius"/>
    </source>
</evidence>